<dbReference type="SMART" id="SM00271">
    <property type="entry name" value="DnaJ"/>
    <property type="match status" value="1"/>
</dbReference>
<feature type="region of interest" description="Disordered" evidence="1">
    <location>
        <begin position="415"/>
        <end position="461"/>
    </location>
</feature>
<feature type="compositionally biased region" description="Polar residues" evidence="1">
    <location>
        <begin position="608"/>
        <end position="618"/>
    </location>
</feature>
<sequence length="1040" mass="114961">MTCACILLPSSASGRRGPPCAHICPPSAVDVFPAYASGRRREPPATDVLPIGTLGRSAVIDELLLAHGVGRREVVRHGDEEGAGDRDRAVGCTLRGRNGECVSQEMNARVGSAGTPTPSASTSFDCSRRRVQEGPHRLAARAGRTDELLPAQWTNDGTGTDRLTDVAEEAFSAREIAVKKLENRDFVGARKIAIKAQRLFPELENISQLLTVCEVLSSAEAKISGELDWYGVLQVDKMADETVIRKQYNILSYRLHPDNNTLFGAEAAFRFVSEAHAVLSDHAKRSLYDTERQRASRESVPSRILSTAAKRSQLSPSEMFSFQRSSVPNQHGNQHQQGKCLVTRSEAIQFSAMKQTKSHICSSDNDKPGTLVPKSSDLNSISVKNLTRESAPAEENAAESSSFQILGKRKLYVTSDSSHGMNSNIKRQRKYICPSDSDSSNEQICNDDVAVPDNQSTGQNVPIEVDSEEEGNARHGGNQQTCQKNVNDTAAQKYLNSVIAYPYPDFDFGKSRDTEETDESIKQYGWAGDMEGKGLVTRSDRVQFSEISQAKSHVPPADNDMPGTLVPRSPDPNSIAVQNLTGESVSAGTNAPGSSSLQILGRRKLCDSSDSSRAMNSNIERKRKYNSPSDADWSNEQICNDDVAVTENQFAKQHVPIEVDSEEEGNEKHGDNQQSHRKDDTDTSSQNSANPFFFGNTLLAQCQHVASTATTPLRRLDSKRPDSANPVIAYSSPDFFNFDKSRDVSQIAVDQIWAVYDGHDCMPRAYARINHVDPSNLKVQFTWLVHNTVNEQNSKSTNEKLPFACGNFCLGETDVLHNPSSIPFYRTNGNERVGVAEGFLELDTAALPSDLDSAFTSITLESYMALDKKTNIELICYACPDSEFYNIEQDRSHDKFEAGQIWALYSDADKFPNIYETKQIGAKCKVQIHPKIGEVWAIYKNWSNKWVPSRSTRGTKYAIGKIVDSTEAFTLFGYLTKVDGYISVFKPDVRRGILKIPVKESLRFSHRIPSFCLTKEKGGKLHDCYELDPAAVPDVFLHKD</sequence>
<dbReference type="Gene3D" id="1.10.287.110">
    <property type="entry name" value="DnaJ domain"/>
    <property type="match status" value="1"/>
</dbReference>
<evidence type="ECO:0000313" key="3">
    <source>
        <dbReference type="EnsemblPlants" id="ORUFI11G18730.1"/>
    </source>
</evidence>
<feature type="region of interest" description="Disordered" evidence="1">
    <location>
        <begin position="110"/>
        <end position="129"/>
    </location>
</feature>
<feature type="compositionally biased region" description="Polar residues" evidence="1">
    <location>
        <begin position="626"/>
        <end position="635"/>
    </location>
</feature>
<dbReference type="InterPro" id="IPR018253">
    <property type="entry name" value="DnaJ_domain_CS"/>
</dbReference>
<dbReference type="InterPro" id="IPR001623">
    <property type="entry name" value="DnaJ_domain"/>
</dbReference>
<accession>A0A0E0R9Z2</accession>
<dbReference type="Pfam" id="PF11926">
    <property type="entry name" value="DUF3444"/>
    <property type="match status" value="3"/>
</dbReference>
<feature type="domain" description="J" evidence="2">
    <location>
        <begin position="228"/>
        <end position="292"/>
    </location>
</feature>
<evidence type="ECO:0000259" key="2">
    <source>
        <dbReference type="PROSITE" id="PS50076"/>
    </source>
</evidence>
<feature type="compositionally biased region" description="Polar residues" evidence="1">
    <location>
        <begin position="415"/>
        <end position="425"/>
    </location>
</feature>
<feature type="compositionally biased region" description="Low complexity" evidence="1">
    <location>
        <begin position="111"/>
        <end position="123"/>
    </location>
</feature>
<evidence type="ECO:0000313" key="4">
    <source>
        <dbReference type="Proteomes" id="UP000008022"/>
    </source>
</evidence>
<name>A0A0E0R9Z2_ORYRU</name>
<dbReference type="EnsemblPlants" id="ORUFI11G18730.1">
    <property type="protein sequence ID" value="ORUFI11G18730.1"/>
    <property type="gene ID" value="ORUFI11G18730"/>
</dbReference>
<protein>
    <recommendedName>
        <fullName evidence="2">J domain-containing protein</fullName>
    </recommendedName>
</protein>
<dbReference type="STRING" id="4529.A0A0E0R9Z2"/>
<dbReference type="Gramene" id="ORUFI11G18730.1">
    <property type="protein sequence ID" value="ORUFI11G18730.1"/>
    <property type="gene ID" value="ORUFI11G18730"/>
</dbReference>
<dbReference type="HOGENOM" id="CLU_004676_2_0_1"/>
<dbReference type="PROSITE" id="PS50076">
    <property type="entry name" value="DNAJ_2"/>
    <property type="match status" value="1"/>
</dbReference>
<organism evidence="3 4">
    <name type="scientific">Oryza rufipogon</name>
    <name type="common">Brownbeard rice</name>
    <name type="synonym">Asian wild rice</name>
    <dbReference type="NCBI Taxonomy" id="4529"/>
    <lineage>
        <taxon>Eukaryota</taxon>
        <taxon>Viridiplantae</taxon>
        <taxon>Streptophyta</taxon>
        <taxon>Embryophyta</taxon>
        <taxon>Tracheophyta</taxon>
        <taxon>Spermatophyta</taxon>
        <taxon>Magnoliopsida</taxon>
        <taxon>Liliopsida</taxon>
        <taxon>Poales</taxon>
        <taxon>Poaceae</taxon>
        <taxon>BOP clade</taxon>
        <taxon>Oryzoideae</taxon>
        <taxon>Oryzeae</taxon>
        <taxon>Oryzinae</taxon>
        <taxon>Oryza</taxon>
    </lineage>
</organism>
<evidence type="ECO:0000256" key="1">
    <source>
        <dbReference type="SAM" id="MobiDB-lite"/>
    </source>
</evidence>
<reference evidence="3" key="2">
    <citation type="submission" date="2015-06" db="UniProtKB">
        <authorList>
            <consortium name="EnsemblPlants"/>
        </authorList>
    </citation>
    <scope>IDENTIFICATION</scope>
</reference>
<dbReference type="InterPro" id="IPR036869">
    <property type="entry name" value="J_dom_sf"/>
</dbReference>
<feature type="compositionally biased region" description="Basic and acidic residues" evidence="1">
    <location>
        <begin position="666"/>
        <end position="681"/>
    </location>
</feature>
<dbReference type="eggNOG" id="ENOG502QS8C">
    <property type="taxonomic scope" value="Eukaryota"/>
</dbReference>
<dbReference type="GO" id="GO:0005783">
    <property type="term" value="C:endoplasmic reticulum"/>
    <property type="evidence" value="ECO:0007669"/>
    <property type="project" value="UniProtKB-ARBA"/>
</dbReference>
<dbReference type="OMA" id="EHVKWDG"/>
<dbReference type="InterPro" id="IPR024593">
    <property type="entry name" value="DUF3444"/>
</dbReference>
<feature type="compositionally biased region" description="Polar residues" evidence="1">
    <location>
        <begin position="583"/>
        <end position="598"/>
    </location>
</feature>
<dbReference type="PRINTS" id="PR00625">
    <property type="entry name" value="JDOMAIN"/>
</dbReference>
<dbReference type="PANTHER" id="PTHR47374:SF6">
    <property type="entry name" value="ENDOSOME ANTIGEN-LIKE PROTEIN, PUTATIVE (DUF3444)-RELATED"/>
    <property type="match status" value="1"/>
</dbReference>
<proteinExistence type="predicted"/>
<dbReference type="Proteomes" id="UP000008022">
    <property type="component" value="Unassembled WGS sequence"/>
</dbReference>
<dbReference type="Pfam" id="PF00226">
    <property type="entry name" value="DnaJ"/>
    <property type="match status" value="1"/>
</dbReference>
<keyword evidence="4" id="KW-1185">Reference proteome</keyword>
<dbReference type="PANTHER" id="PTHR47374">
    <property type="entry name" value="ENDOSOME ANTIGEN-LIKE PROTEIN, PUTATIVE (DUF3444)-RELATED"/>
    <property type="match status" value="1"/>
</dbReference>
<dbReference type="SUPFAM" id="SSF46565">
    <property type="entry name" value="Chaperone J-domain"/>
    <property type="match status" value="1"/>
</dbReference>
<feature type="region of interest" description="Disordered" evidence="1">
    <location>
        <begin position="583"/>
        <end position="635"/>
    </location>
</feature>
<dbReference type="AlphaFoldDB" id="A0A0E0R9Z2"/>
<feature type="region of interest" description="Disordered" evidence="1">
    <location>
        <begin position="657"/>
        <end position="688"/>
    </location>
</feature>
<reference evidence="4" key="1">
    <citation type="submission" date="2013-06" db="EMBL/GenBank/DDBJ databases">
        <authorList>
            <person name="Zhao Q."/>
        </authorList>
    </citation>
    <scope>NUCLEOTIDE SEQUENCE</scope>
    <source>
        <strain evidence="4">cv. W1943</strain>
    </source>
</reference>
<dbReference type="CDD" id="cd06257">
    <property type="entry name" value="DnaJ"/>
    <property type="match status" value="1"/>
</dbReference>
<dbReference type="PROSITE" id="PS00636">
    <property type="entry name" value="DNAJ_1"/>
    <property type="match status" value="1"/>
</dbReference>